<name>A0AB34K3V1_PRYPA</name>
<comment type="caution">
    <text evidence="3">The sequence shown here is derived from an EMBL/GenBank/DDBJ whole genome shotgun (WGS) entry which is preliminary data.</text>
</comment>
<dbReference type="EMBL" id="JBGBPQ010000002">
    <property type="protein sequence ID" value="KAL1527892.1"/>
    <property type="molecule type" value="Genomic_DNA"/>
</dbReference>
<evidence type="ECO:0000256" key="1">
    <source>
        <dbReference type="ARBA" id="ARBA00022441"/>
    </source>
</evidence>
<dbReference type="SUPFAM" id="SSF117281">
    <property type="entry name" value="Kelch motif"/>
    <property type="match status" value="1"/>
</dbReference>
<protein>
    <recommendedName>
        <fullName evidence="5">F-box domain-containing protein</fullName>
    </recommendedName>
</protein>
<dbReference type="InterPro" id="IPR015915">
    <property type="entry name" value="Kelch-typ_b-propeller"/>
</dbReference>
<evidence type="ECO:0008006" key="5">
    <source>
        <dbReference type="Google" id="ProtNLM"/>
    </source>
</evidence>
<evidence type="ECO:0000313" key="3">
    <source>
        <dbReference type="EMBL" id="KAL1527892.1"/>
    </source>
</evidence>
<keyword evidence="4" id="KW-1185">Reference proteome</keyword>
<dbReference type="SUPFAM" id="SSF50965">
    <property type="entry name" value="Galactose oxidase, central domain"/>
    <property type="match status" value="1"/>
</dbReference>
<gene>
    <name evidence="3" type="ORF">AB1Y20_009268</name>
</gene>
<dbReference type="Proteomes" id="UP001515480">
    <property type="component" value="Unassembled WGS sequence"/>
</dbReference>
<keyword evidence="1" id="KW-0880">Kelch repeat</keyword>
<evidence type="ECO:0000256" key="2">
    <source>
        <dbReference type="ARBA" id="ARBA00022737"/>
    </source>
</evidence>
<dbReference type="PANTHER" id="PTHR46093:SF18">
    <property type="entry name" value="FIBRONECTIN TYPE-III DOMAIN-CONTAINING PROTEIN"/>
    <property type="match status" value="1"/>
</dbReference>
<dbReference type="PANTHER" id="PTHR46093">
    <property type="entry name" value="ACYL-COA-BINDING DOMAIN-CONTAINING PROTEIN 5"/>
    <property type="match status" value="1"/>
</dbReference>
<reference evidence="3 4" key="1">
    <citation type="journal article" date="2024" name="Science">
        <title>Giant polyketide synthase enzymes in the biosynthesis of giant marine polyether toxins.</title>
        <authorList>
            <person name="Fallon T.R."/>
            <person name="Shende V.V."/>
            <person name="Wierzbicki I.H."/>
            <person name="Pendleton A.L."/>
            <person name="Watervoot N.F."/>
            <person name="Auber R.P."/>
            <person name="Gonzalez D.J."/>
            <person name="Wisecaver J.H."/>
            <person name="Moore B.S."/>
        </authorList>
    </citation>
    <scope>NUCLEOTIDE SEQUENCE [LARGE SCALE GENOMIC DNA]</scope>
    <source>
        <strain evidence="3 4">12B1</strain>
    </source>
</reference>
<proteinExistence type="predicted"/>
<keyword evidence="2" id="KW-0677">Repeat</keyword>
<dbReference type="Pfam" id="PF24681">
    <property type="entry name" value="Kelch_KLHDC2_KLHL20_DRC7"/>
    <property type="match status" value="2"/>
</dbReference>
<dbReference type="Gene3D" id="2.120.10.80">
    <property type="entry name" value="Kelch-type beta propeller"/>
    <property type="match status" value="2"/>
</dbReference>
<dbReference type="InterPro" id="IPR011043">
    <property type="entry name" value="Gal_Oxase/kelch_b-propeller"/>
</dbReference>
<organism evidence="3 4">
    <name type="scientific">Prymnesium parvum</name>
    <name type="common">Toxic golden alga</name>
    <dbReference type="NCBI Taxonomy" id="97485"/>
    <lineage>
        <taxon>Eukaryota</taxon>
        <taxon>Haptista</taxon>
        <taxon>Haptophyta</taxon>
        <taxon>Prymnesiophyceae</taxon>
        <taxon>Prymnesiales</taxon>
        <taxon>Prymnesiaceae</taxon>
        <taxon>Prymnesium</taxon>
    </lineage>
</organism>
<evidence type="ECO:0000313" key="4">
    <source>
        <dbReference type="Proteomes" id="UP001515480"/>
    </source>
</evidence>
<accession>A0AB34K3V1</accession>
<sequence>MEPHDSNRALSAGDDADSEADAAAITRAMGLLSTHEERPSLLLSLPTEIICRIMHQLASGGDFAPAAIAASTCVTLRDAAAWWWHETALGMLGDDMCWDGPNATFQVVSGASTLSHAKWQPAPHLHLPFHSFAHSSVLWQGKLYLFGGRHNDVYRTGLHSLSLPPLAPEWKEIPTRGTPPEPRRAHTACVHKGLLYILGGGQANATIGHGDMHVIDLSLRSWTQLPSPPDWQAFGHTCVVASLSSSTLRIPPFKSRLGKQHRPLAQIPQRQPSSASDSACLIVFGGAWQSSASGFIHATNRVLRFDISNELWEEVHPRGRAPEDRYRHTSCIVGQSMAVWGGYVLHAHVMQPRQHQVTAGDKFACMNADDLFLLDLNTYKWSSPVVNGTPPSPRGGHSMVLVHNKLVIYGGGDLTYTYGMEQWHERDVGTVHWLDTTTWTYGAPSIPNDEVPEVRGGHTSHLISHEGKLCLLVLGGRRYLPPSPEDGNAGGEHFGRVDAHLLQLSK</sequence>
<dbReference type="AlphaFoldDB" id="A0AB34K3V1"/>